<organism evidence="2 3">
    <name type="scientific">Streptomyces rubiginosohelvolus</name>
    <dbReference type="NCBI Taxonomy" id="67362"/>
    <lineage>
        <taxon>Bacteria</taxon>
        <taxon>Bacillati</taxon>
        <taxon>Actinomycetota</taxon>
        <taxon>Actinomycetes</taxon>
        <taxon>Kitasatosporales</taxon>
        <taxon>Streptomycetaceae</taxon>
        <taxon>Streptomyces</taxon>
    </lineage>
</organism>
<evidence type="ECO:0000313" key="3">
    <source>
        <dbReference type="Proteomes" id="UP000624183"/>
    </source>
</evidence>
<sequence>MLNSGPAPAAPPDGAIAEGVYRPSMVAAYRANPRGAARTGFHPEAMRPRWRWALAGALILALTVTAGLVVRVPVGPTGTLAGTNGRQGVLAFPDFSPPAKDSEVRLSVDGERVEGRVKDFQTGQGGARVTMLLVELPAGVAEELEEGASVVLDQGTCPLLMDLWDERGEQ</sequence>
<comment type="caution">
    <text evidence="2">The sequence shown here is derived from an EMBL/GenBank/DDBJ whole genome shotgun (WGS) entry which is preliminary data.</text>
</comment>
<dbReference type="Proteomes" id="UP000624183">
    <property type="component" value="Unassembled WGS sequence"/>
</dbReference>
<evidence type="ECO:0000313" key="2">
    <source>
        <dbReference type="EMBL" id="GGZ40314.1"/>
    </source>
</evidence>
<proteinExistence type="predicted"/>
<dbReference type="EMBL" id="BMUW01000001">
    <property type="protein sequence ID" value="GGZ40314.1"/>
    <property type="molecule type" value="Genomic_DNA"/>
</dbReference>
<protein>
    <submittedName>
        <fullName evidence="2">Uncharacterized protein</fullName>
    </submittedName>
</protein>
<feature type="transmembrane region" description="Helical" evidence="1">
    <location>
        <begin position="52"/>
        <end position="70"/>
    </location>
</feature>
<evidence type="ECO:0000256" key="1">
    <source>
        <dbReference type="SAM" id="Phobius"/>
    </source>
</evidence>
<reference evidence="3" key="1">
    <citation type="journal article" date="2019" name="Int. J. Syst. Evol. Microbiol.">
        <title>The Global Catalogue of Microorganisms (GCM) 10K type strain sequencing project: providing services to taxonomists for standard genome sequencing and annotation.</title>
        <authorList>
            <consortium name="The Broad Institute Genomics Platform"/>
            <consortium name="The Broad Institute Genome Sequencing Center for Infectious Disease"/>
            <person name="Wu L."/>
            <person name="Ma J."/>
        </authorList>
    </citation>
    <scope>NUCLEOTIDE SEQUENCE [LARGE SCALE GENOMIC DNA]</scope>
    <source>
        <strain evidence="3">JCM 4602</strain>
    </source>
</reference>
<keyword evidence="1" id="KW-0812">Transmembrane</keyword>
<name>A0ABQ3BF22_9ACTN</name>
<accession>A0ABQ3BF22</accession>
<keyword evidence="3" id="KW-1185">Reference proteome</keyword>
<keyword evidence="1" id="KW-0472">Membrane</keyword>
<keyword evidence="1" id="KW-1133">Transmembrane helix</keyword>
<gene>
    <name evidence="2" type="ORF">GCM10010328_13310</name>
</gene>